<dbReference type="InterPro" id="IPR036397">
    <property type="entry name" value="RNaseH_sf"/>
</dbReference>
<dbReference type="Proteomes" id="UP001172457">
    <property type="component" value="Chromosome 5"/>
</dbReference>
<evidence type="ECO:0000313" key="3">
    <source>
        <dbReference type="EMBL" id="KAJ9547113.1"/>
    </source>
</evidence>
<dbReference type="Pfam" id="PF13976">
    <property type="entry name" value="gag_pre-integrs"/>
    <property type="match status" value="1"/>
</dbReference>
<dbReference type="PANTHER" id="PTHR42648">
    <property type="entry name" value="TRANSPOSASE, PUTATIVE-RELATED"/>
    <property type="match status" value="1"/>
</dbReference>
<evidence type="ECO:0000259" key="1">
    <source>
        <dbReference type="Pfam" id="PF13976"/>
    </source>
</evidence>
<dbReference type="InterPro" id="IPR012337">
    <property type="entry name" value="RNaseH-like_sf"/>
</dbReference>
<accession>A0AA38SYE4</accession>
<dbReference type="Pfam" id="PF25597">
    <property type="entry name" value="SH3_retrovirus"/>
    <property type="match status" value="1"/>
</dbReference>
<evidence type="ECO:0000313" key="4">
    <source>
        <dbReference type="Proteomes" id="UP001172457"/>
    </source>
</evidence>
<protein>
    <recommendedName>
        <fullName evidence="5">Integrase catalytic domain-containing protein</fullName>
    </recommendedName>
</protein>
<proteinExistence type="predicted"/>
<organism evidence="3 4">
    <name type="scientific">Centaurea solstitialis</name>
    <name type="common">yellow star-thistle</name>
    <dbReference type="NCBI Taxonomy" id="347529"/>
    <lineage>
        <taxon>Eukaryota</taxon>
        <taxon>Viridiplantae</taxon>
        <taxon>Streptophyta</taxon>
        <taxon>Embryophyta</taxon>
        <taxon>Tracheophyta</taxon>
        <taxon>Spermatophyta</taxon>
        <taxon>Magnoliopsida</taxon>
        <taxon>eudicotyledons</taxon>
        <taxon>Gunneridae</taxon>
        <taxon>Pentapetalae</taxon>
        <taxon>asterids</taxon>
        <taxon>campanulids</taxon>
        <taxon>Asterales</taxon>
        <taxon>Asteraceae</taxon>
        <taxon>Carduoideae</taxon>
        <taxon>Cardueae</taxon>
        <taxon>Centaureinae</taxon>
        <taxon>Centaurea</taxon>
    </lineage>
</organism>
<dbReference type="InterPro" id="IPR039537">
    <property type="entry name" value="Retrotran_Ty1/copia-like"/>
</dbReference>
<comment type="caution">
    <text evidence="3">The sequence shown here is derived from an EMBL/GenBank/DDBJ whole genome shotgun (WGS) entry which is preliminary data.</text>
</comment>
<gene>
    <name evidence="3" type="ORF">OSB04_019656</name>
</gene>
<dbReference type="PANTHER" id="PTHR42648:SF32">
    <property type="entry name" value="RIBONUCLEASE H-LIKE DOMAIN, GAG-PRE-INTEGRASE DOMAIN PROTEIN-RELATED"/>
    <property type="match status" value="1"/>
</dbReference>
<dbReference type="SUPFAM" id="SSF53098">
    <property type="entry name" value="Ribonuclease H-like"/>
    <property type="match status" value="1"/>
</dbReference>
<dbReference type="Gene3D" id="3.30.420.10">
    <property type="entry name" value="Ribonuclease H-like superfamily/Ribonuclease H"/>
    <property type="match status" value="1"/>
</dbReference>
<dbReference type="EMBL" id="JARYMX010000005">
    <property type="protein sequence ID" value="KAJ9547113.1"/>
    <property type="molecule type" value="Genomic_DNA"/>
</dbReference>
<keyword evidence="4" id="KW-1185">Reference proteome</keyword>
<dbReference type="InterPro" id="IPR057670">
    <property type="entry name" value="SH3_retrovirus"/>
</dbReference>
<sequence length="246" mass="28092">MTGSKFVLSDYHEEKGPLVTFGGNGKGQTRGYGTLTNGVTTFKRVAYVEGLMHNLLTSTDMNWLWHKRLSHLNFKTMNQLSINKLVTGLPDHLFTKVFFLRSKSVAPEEIIFFVKKMEKLNNLLLILIPQVTPQQNGVVERRNKTLIGAARSMSSEANLATQFWVEAINTACYTQNRSLIVKCFKKIVYQLLRNRKPSIKHFHIFGCNWYILNNKDNLGKFDSKSDDGIFLGYSSISKAYLVFNKP</sequence>
<name>A0AA38SYE4_9ASTR</name>
<evidence type="ECO:0008006" key="5">
    <source>
        <dbReference type="Google" id="ProtNLM"/>
    </source>
</evidence>
<feature type="domain" description="Retroviral polymerase SH3-like" evidence="2">
    <location>
        <begin position="207"/>
        <end position="244"/>
    </location>
</feature>
<dbReference type="GO" id="GO:0003676">
    <property type="term" value="F:nucleic acid binding"/>
    <property type="evidence" value="ECO:0007669"/>
    <property type="project" value="InterPro"/>
</dbReference>
<reference evidence="3" key="1">
    <citation type="submission" date="2023-03" db="EMBL/GenBank/DDBJ databases">
        <title>Chromosome-scale reference genome and RAD-based genetic map of yellow starthistle (Centaurea solstitialis) reveal putative structural variation and QTLs associated with invader traits.</title>
        <authorList>
            <person name="Reatini B."/>
            <person name="Cang F.A."/>
            <person name="Jiang Q."/>
            <person name="Mckibben M.T.W."/>
            <person name="Barker M.S."/>
            <person name="Rieseberg L.H."/>
            <person name="Dlugosch K.M."/>
        </authorList>
    </citation>
    <scope>NUCLEOTIDE SEQUENCE</scope>
    <source>
        <strain evidence="3">CAN-66</strain>
        <tissue evidence="3">Leaf</tissue>
    </source>
</reference>
<dbReference type="InterPro" id="IPR025724">
    <property type="entry name" value="GAG-pre-integrase_dom"/>
</dbReference>
<feature type="domain" description="GAG-pre-integrase" evidence="1">
    <location>
        <begin position="56"/>
        <end position="91"/>
    </location>
</feature>
<dbReference type="AlphaFoldDB" id="A0AA38SYE4"/>
<evidence type="ECO:0000259" key="2">
    <source>
        <dbReference type="Pfam" id="PF25597"/>
    </source>
</evidence>